<evidence type="ECO:0000256" key="11">
    <source>
        <dbReference type="ARBA" id="ARBA00022838"/>
    </source>
</evidence>
<evidence type="ECO:0000256" key="4">
    <source>
        <dbReference type="ARBA" id="ARBA00009754"/>
    </source>
</evidence>
<reference evidence="17 18" key="1">
    <citation type="journal article" date="2012" name="Science">
        <title>The Paleozoic origin of enzymatic lignin decomposition reconstructed from 31 fungal genomes.</title>
        <authorList>
            <person name="Floudas D."/>
            <person name="Binder M."/>
            <person name="Riley R."/>
            <person name="Barry K."/>
            <person name="Blanchette R.A."/>
            <person name="Henrissat B."/>
            <person name="Martinez A.T."/>
            <person name="Otillar R."/>
            <person name="Spatafora J.W."/>
            <person name="Yadav J.S."/>
            <person name="Aerts A."/>
            <person name="Benoit I."/>
            <person name="Boyd A."/>
            <person name="Carlson A."/>
            <person name="Copeland A."/>
            <person name="Coutinho P.M."/>
            <person name="de Vries R.P."/>
            <person name="Ferreira P."/>
            <person name="Findley K."/>
            <person name="Foster B."/>
            <person name="Gaskell J."/>
            <person name="Glotzer D."/>
            <person name="Gorecki P."/>
            <person name="Heitman J."/>
            <person name="Hesse C."/>
            <person name="Hori C."/>
            <person name="Igarashi K."/>
            <person name="Jurgens J.A."/>
            <person name="Kallen N."/>
            <person name="Kersten P."/>
            <person name="Kohler A."/>
            <person name="Kuees U."/>
            <person name="Kumar T.K.A."/>
            <person name="Kuo A."/>
            <person name="LaButti K."/>
            <person name="Larrondo L.F."/>
            <person name="Lindquist E."/>
            <person name="Ling A."/>
            <person name="Lombard V."/>
            <person name="Lucas S."/>
            <person name="Lundell T."/>
            <person name="Martin R."/>
            <person name="McLaughlin D.J."/>
            <person name="Morgenstern I."/>
            <person name="Morin E."/>
            <person name="Murat C."/>
            <person name="Nagy L.G."/>
            <person name="Nolan M."/>
            <person name="Ohm R.A."/>
            <person name="Patyshakuliyeva A."/>
            <person name="Rokas A."/>
            <person name="Ruiz-Duenas F.J."/>
            <person name="Sabat G."/>
            <person name="Salamov A."/>
            <person name="Samejima M."/>
            <person name="Schmutz J."/>
            <person name="Slot J.C."/>
            <person name="St John F."/>
            <person name="Stenlid J."/>
            <person name="Sun H."/>
            <person name="Sun S."/>
            <person name="Syed K."/>
            <person name="Tsang A."/>
            <person name="Wiebenga A."/>
            <person name="Young D."/>
            <person name="Pisabarro A."/>
            <person name="Eastwood D.C."/>
            <person name="Martin F."/>
            <person name="Cullen D."/>
            <person name="Grigoriev I.V."/>
            <person name="Hibbett D.S."/>
        </authorList>
    </citation>
    <scope>NUCLEOTIDE SEQUENCE</scope>
    <source>
        <strain evidence="18">FP-58527</strain>
    </source>
</reference>
<evidence type="ECO:0000256" key="12">
    <source>
        <dbReference type="ARBA" id="ARBA00023212"/>
    </source>
</evidence>
<dbReference type="STRING" id="743788.S8DVQ8"/>
<dbReference type="GO" id="GO:0008608">
    <property type="term" value="P:attachment of spindle microtubules to kinetochore"/>
    <property type="evidence" value="ECO:0007669"/>
    <property type="project" value="InterPro"/>
</dbReference>
<evidence type="ECO:0000256" key="14">
    <source>
        <dbReference type="ARBA" id="ARBA00023306"/>
    </source>
</evidence>
<keyword evidence="12" id="KW-0206">Cytoskeleton</keyword>
<dbReference type="InParanoid" id="S8DVQ8"/>
<dbReference type="Pfam" id="PF08650">
    <property type="entry name" value="DASH_Dad4"/>
    <property type="match status" value="1"/>
</dbReference>
<evidence type="ECO:0000256" key="2">
    <source>
        <dbReference type="ARBA" id="ARBA00004186"/>
    </source>
</evidence>
<dbReference type="HOGENOM" id="CLU_177920_1_1_1"/>
<dbReference type="InterPro" id="IPR013959">
    <property type="entry name" value="DASH_Dad4"/>
</dbReference>
<keyword evidence="6" id="KW-0158">Chromosome</keyword>
<keyword evidence="10" id="KW-0498">Mitosis</keyword>
<proteinExistence type="inferred from homology"/>
<dbReference type="PANTHER" id="PTHR28222:SF1">
    <property type="entry name" value="DASH COMPLEX SUBUNIT DAD4"/>
    <property type="match status" value="1"/>
</dbReference>
<dbReference type="PANTHER" id="PTHR28222">
    <property type="entry name" value="DASH COMPLEX SUBUNIT DAD4"/>
    <property type="match status" value="1"/>
</dbReference>
<organism evidence="17 18">
    <name type="scientific">Fomitopsis schrenkii</name>
    <name type="common">Brown rot fungus</name>
    <dbReference type="NCBI Taxonomy" id="2126942"/>
    <lineage>
        <taxon>Eukaryota</taxon>
        <taxon>Fungi</taxon>
        <taxon>Dikarya</taxon>
        <taxon>Basidiomycota</taxon>
        <taxon>Agaricomycotina</taxon>
        <taxon>Agaricomycetes</taxon>
        <taxon>Polyporales</taxon>
        <taxon>Fomitopsis</taxon>
    </lineage>
</organism>
<dbReference type="AlphaFoldDB" id="S8DVQ8"/>
<keyword evidence="8" id="KW-0132">Cell division</keyword>
<keyword evidence="18" id="KW-1185">Reference proteome</keyword>
<name>S8DVQ8_FOMSC</name>
<evidence type="ECO:0000256" key="5">
    <source>
        <dbReference type="ARBA" id="ARBA00020259"/>
    </source>
</evidence>
<evidence type="ECO:0000313" key="18">
    <source>
        <dbReference type="Proteomes" id="UP000015241"/>
    </source>
</evidence>
<evidence type="ECO:0000313" key="17">
    <source>
        <dbReference type="EMBL" id="EPS97216.1"/>
    </source>
</evidence>
<sequence>MENPHAERQNVLLQRIIKNTDKCTETLIELNHCLEEIIRANAHVKMAANLVTKYRKNVQYDLGATQAAGGGITPDT</sequence>
<evidence type="ECO:0000256" key="13">
    <source>
        <dbReference type="ARBA" id="ARBA00023242"/>
    </source>
</evidence>
<evidence type="ECO:0000256" key="6">
    <source>
        <dbReference type="ARBA" id="ARBA00022454"/>
    </source>
</evidence>
<dbReference type="Proteomes" id="UP000015241">
    <property type="component" value="Unassembled WGS sequence"/>
</dbReference>
<evidence type="ECO:0000256" key="15">
    <source>
        <dbReference type="ARBA" id="ARBA00023328"/>
    </source>
</evidence>
<gene>
    <name evidence="17" type="ORF">FOMPIDRAFT_1128922</name>
</gene>
<evidence type="ECO:0000256" key="3">
    <source>
        <dbReference type="ARBA" id="ARBA00004629"/>
    </source>
</evidence>
<evidence type="ECO:0000256" key="8">
    <source>
        <dbReference type="ARBA" id="ARBA00022618"/>
    </source>
</evidence>
<keyword evidence="11" id="KW-0995">Kinetochore</keyword>
<evidence type="ECO:0000256" key="16">
    <source>
        <dbReference type="ARBA" id="ARBA00030569"/>
    </source>
</evidence>
<comment type="subcellular location">
    <subcellularLocation>
        <location evidence="3">Chromosome</location>
        <location evidence="3">Centromere</location>
        <location evidence="3">Kinetochore</location>
    </subcellularLocation>
    <subcellularLocation>
        <location evidence="2">Cytoplasm</location>
        <location evidence="2">Cytoskeleton</location>
        <location evidence="2">Spindle</location>
    </subcellularLocation>
    <subcellularLocation>
        <location evidence="1">Nucleus</location>
    </subcellularLocation>
</comment>
<comment type="similarity">
    <text evidence="4">Belongs to the DASH complex DAD4 family.</text>
</comment>
<dbReference type="FunCoup" id="S8DVQ8">
    <property type="interactions" value="3"/>
</dbReference>
<dbReference type="OrthoDB" id="5516652at2759"/>
<dbReference type="GO" id="GO:0072686">
    <property type="term" value="C:mitotic spindle"/>
    <property type="evidence" value="ECO:0007669"/>
    <property type="project" value="InterPro"/>
</dbReference>
<protein>
    <recommendedName>
        <fullName evidence="5">DASH complex subunit DAD4</fullName>
    </recommendedName>
    <alternativeName>
        <fullName evidence="16">Outer kinetochore protein DAD4</fullName>
    </alternativeName>
</protein>
<keyword evidence="7" id="KW-0963">Cytoplasm</keyword>
<dbReference type="EMBL" id="KE504178">
    <property type="protein sequence ID" value="EPS97216.1"/>
    <property type="molecule type" value="Genomic_DNA"/>
</dbReference>
<keyword evidence="14" id="KW-0131">Cell cycle</keyword>
<evidence type="ECO:0000256" key="9">
    <source>
        <dbReference type="ARBA" id="ARBA00022701"/>
    </source>
</evidence>
<dbReference type="GO" id="GO:0005874">
    <property type="term" value="C:microtubule"/>
    <property type="evidence" value="ECO:0007669"/>
    <property type="project" value="UniProtKB-KW"/>
</dbReference>
<accession>S8DVQ8</accession>
<keyword evidence="15" id="KW-0137">Centromere</keyword>
<evidence type="ECO:0000256" key="1">
    <source>
        <dbReference type="ARBA" id="ARBA00004123"/>
    </source>
</evidence>
<keyword evidence="13" id="KW-0539">Nucleus</keyword>
<evidence type="ECO:0000256" key="7">
    <source>
        <dbReference type="ARBA" id="ARBA00022490"/>
    </source>
</evidence>
<dbReference type="eggNOG" id="ENOG502S890">
    <property type="taxonomic scope" value="Eukaryota"/>
</dbReference>
<keyword evidence="9" id="KW-0493">Microtubule</keyword>
<dbReference type="GO" id="GO:0051301">
    <property type="term" value="P:cell division"/>
    <property type="evidence" value="ECO:0007669"/>
    <property type="project" value="UniProtKB-KW"/>
</dbReference>
<dbReference type="GO" id="GO:0042729">
    <property type="term" value="C:DASH complex"/>
    <property type="evidence" value="ECO:0007669"/>
    <property type="project" value="InterPro"/>
</dbReference>
<evidence type="ECO:0000256" key="10">
    <source>
        <dbReference type="ARBA" id="ARBA00022776"/>
    </source>
</evidence>